<proteinExistence type="predicted"/>
<dbReference type="Proteomes" id="UP001248134">
    <property type="component" value="Unassembled WGS sequence"/>
</dbReference>
<dbReference type="Pfam" id="PF06152">
    <property type="entry name" value="Phage_min_cap2"/>
    <property type="match status" value="1"/>
</dbReference>
<name>A0AAJ1Z1E2_9BACI</name>
<dbReference type="RefSeq" id="WP_309440409.1">
    <property type="nucleotide sequence ID" value="NZ_VLYX01000029.1"/>
</dbReference>
<dbReference type="GO" id="GO:0005198">
    <property type="term" value="F:structural molecule activity"/>
    <property type="evidence" value="ECO:0007669"/>
    <property type="project" value="InterPro"/>
</dbReference>
<gene>
    <name evidence="2" type="ORF">FOS08_20915</name>
</gene>
<accession>A0AAJ1Z1E2</accession>
<evidence type="ECO:0000313" key="2">
    <source>
        <dbReference type="EMBL" id="MDR4328283.1"/>
    </source>
</evidence>
<keyword evidence="1" id="KW-0175">Coiled coil</keyword>
<comment type="caution">
    <text evidence="2">The sequence shown here is derived from an EMBL/GenBank/DDBJ whole genome shotgun (WGS) entry which is preliminary data.</text>
</comment>
<reference evidence="2" key="1">
    <citation type="submission" date="2019-07" db="EMBL/GenBank/DDBJ databases">
        <title>Phylogenomic Reclassification of ATCC Bacillus Strains and Various Taxa within the Genus Bacillus.</title>
        <authorList>
            <person name="Riojas M.A."/>
            <person name="Frank A.M."/>
            <person name="Fenn S.L."/>
            <person name="King S.P."/>
            <person name="Brower S.M."/>
            <person name="Hazbon M.H."/>
        </authorList>
    </citation>
    <scope>NUCLEOTIDE SEQUENCE</scope>
    <source>
        <strain evidence="2">NR-12239</strain>
    </source>
</reference>
<organism evidence="2 3">
    <name type="scientific">Bacillus pseudomycoides</name>
    <dbReference type="NCBI Taxonomy" id="64104"/>
    <lineage>
        <taxon>Bacteria</taxon>
        <taxon>Bacillati</taxon>
        <taxon>Bacillota</taxon>
        <taxon>Bacilli</taxon>
        <taxon>Bacillales</taxon>
        <taxon>Bacillaceae</taxon>
        <taxon>Bacillus</taxon>
        <taxon>Bacillus cereus group</taxon>
    </lineage>
</organism>
<evidence type="ECO:0000256" key="1">
    <source>
        <dbReference type="SAM" id="Coils"/>
    </source>
</evidence>
<dbReference type="InterPro" id="IPR009319">
    <property type="entry name" value="Phage_A118_VSP1"/>
</dbReference>
<feature type="coiled-coil region" evidence="1">
    <location>
        <begin position="308"/>
        <end position="335"/>
    </location>
</feature>
<dbReference type="AlphaFoldDB" id="A0AAJ1Z1E2"/>
<sequence length="374" mass="42841">MALPPNILQQLSMFVVDIYNAIEEELFLNMARILKYDMELLLTAEDFTEYQHWRIVQLNKLGKLNQQQMDTIARYSGKTSEEVRKMLEAAGFTAVEQHEALYLEAVQAGSLVAAPAMYTSAALIGILNAYERQALETFNLVNTTMLKQSQQVYLDILNKTVGKVLGDVITAQQALRQTVSEWTQRGIPALIDKRGRRWGVEGYVSMVARSTSQNVANGMQDERMKEYNVDLCVVSSYPGARPKCFGDQGEIYSLSGKHPKYKPLSSTSYGEPDGLFGINCSHIRYPYIEGQSTQRYFPYADVEENRRIYKQSQQQRRLERQIRKAKKEVKVMEALGDAEGVKEAKNKVSQRQSAMREFINQTKRKRQYNREQII</sequence>
<evidence type="ECO:0000313" key="3">
    <source>
        <dbReference type="Proteomes" id="UP001248134"/>
    </source>
</evidence>
<dbReference type="EMBL" id="VLYX01000029">
    <property type="protein sequence ID" value="MDR4328283.1"/>
    <property type="molecule type" value="Genomic_DNA"/>
</dbReference>
<protein>
    <submittedName>
        <fullName evidence="2">Minor capsid protein</fullName>
    </submittedName>
</protein>